<comment type="caution">
    <text evidence="1">The sequence shown here is derived from an EMBL/GenBank/DDBJ whole genome shotgun (WGS) entry which is preliminary data.</text>
</comment>
<dbReference type="Proteomes" id="UP001223016">
    <property type="component" value="Unassembled WGS sequence"/>
</dbReference>
<organism evidence="1 2">
    <name type="scientific">Pseudomonas serbiensis</name>
    <dbReference type="NCBI Taxonomy" id="3064350"/>
    <lineage>
        <taxon>Bacteria</taxon>
        <taxon>Pseudomonadati</taxon>
        <taxon>Pseudomonadota</taxon>
        <taxon>Gammaproteobacteria</taxon>
        <taxon>Pseudomonadales</taxon>
        <taxon>Pseudomonadaceae</taxon>
        <taxon>Pseudomonas</taxon>
    </lineage>
</organism>
<dbReference type="EMBL" id="JAUQOO010000029">
    <property type="protein sequence ID" value="MDO7930087.1"/>
    <property type="molecule type" value="Genomic_DNA"/>
</dbReference>
<reference evidence="1 2" key="1">
    <citation type="submission" date="2023-07" db="EMBL/GenBank/DDBJ databases">
        <title>Identification of four novel Pseudomonas species associated with bacterial leaf spot of cucurbits.</title>
        <authorList>
            <person name="Fullem K.R."/>
        </authorList>
    </citation>
    <scope>NUCLEOTIDE SEQUENCE [LARGE SCALE GENOMIC DNA]</scope>
    <source>
        <strain evidence="1 2">KFB 138</strain>
    </source>
</reference>
<evidence type="ECO:0000313" key="2">
    <source>
        <dbReference type="Proteomes" id="UP001223016"/>
    </source>
</evidence>
<proteinExistence type="predicted"/>
<protein>
    <submittedName>
        <fullName evidence="1">Uncharacterized protein</fullName>
    </submittedName>
</protein>
<sequence length="429" mass="47864">MNSIFWPRRKQHLIRSVQLAKPDTFPPELLDSLKNITRMANAIRELERAGSKDSVLVKNIVLSIANHLATASGQLTDEASRQAMGLLAEGLMGCMALENAGPALAALNENELVGYVGPLSTWLGKSRETGFSAFFGTPNQKLQAVSDVIDHHFESSVARLSERFDVELQRLPACSYKIIDLCAIAGEADTFPKHFAYFMPEDQGIKYAPFKRTVVFANTYLNLYRQIALEQKGIFGWADADLPAEQDAERYLIGWFRGHDLGHSIVLKNTDYRKLSRHDRWGSMIAQETVADVFGFMLAMDPAIAERLELDPVMMMRLYVLELFRYLRRGPEQFPDAGAAYVQLKMLEEAGVLSVLKPGTIAIDSEAFPQAMAHITRTLLTAVMSDDIQAFDGFLKNYGAHLAQGADLLFGLPVCETTLFYEQSLLENT</sequence>
<name>A0ABT9CX51_9PSED</name>
<gene>
    <name evidence="1" type="ORF">Q6A51_25235</name>
</gene>
<evidence type="ECO:0000313" key="1">
    <source>
        <dbReference type="EMBL" id="MDO7930087.1"/>
    </source>
</evidence>
<keyword evidence="2" id="KW-1185">Reference proteome</keyword>
<accession>A0ABT9CX51</accession>
<dbReference type="RefSeq" id="WP_304575997.1">
    <property type="nucleotide sequence ID" value="NZ_JAUQOO010000029.1"/>
</dbReference>